<dbReference type="PROSITE" id="PS51257">
    <property type="entry name" value="PROKAR_LIPOPROTEIN"/>
    <property type="match status" value="1"/>
</dbReference>
<dbReference type="InterPro" id="IPR019076">
    <property type="entry name" value="Spore_lipoprot_YhcN/YlaJ-like"/>
</dbReference>
<sequence length="209" mass="23815">MMKKKLITMAAATLLFATGCGADNEESRGQEGTLNQNIEPVRYQNHPDNNRNYTLQRDLEEPNNYQGTRNYHSPEQVRYSKDDRNDKEGETNRYDVAEEAADLIVEKMDVIDNAYVITTDNNAYVAAELDTNNNNGNNKGNKLTDDVKKRISEIVQSVDNSIENVYVSTNPDFLNLANNYADDIDNGEPIEGFFEEFGNMIERIFPQNR</sequence>
<dbReference type="NCBIfam" id="TIGR02898">
    <property type="entry name" value="spore_YhcN_YlaJ"/>
    <property type="match status" value="1"/>
</dbReference>
<evidence type="ECO:0000313" key="4">
    <source>
        <dbReference type="Proteomes" id="UP000613512"/>
    </source>
</evidence>
<feature type="compositionally biased region" description="Basic and acidic residues" evidence="1">
    <location>
        <begin position="78"/>
        <end position="94"/>
    </location>
</feature>
<keyword evidence="2" id="KW-0732">Signal</keyword>
<feature type="compositionally biased region" description="Polar residues" evidence="1">
    <location>
        <begin position="46"/>
        <end position="55"/>
    </location>
</feature>
<keyword evidence="4" id="KW-1185">Reference proteome</keyword>
<evidence type="ECO:0000256" key="2">
    <source>
        <dbReference type="SAM" id="SignalP"/>
    </source>
</evidence>
<feature type="signal peptide" evidence="2">
    <location>
        <begin position="1"/>
        <end position="22"/>
    </location>
</feature>
<organism evidence="3 4">
    <name type="scientific">Ornithinibacillus halotolerans</name>
    <dbReference type="NCBI Taxonomy" id="1274357"/>
    <lineage>
        <taxon>Bacteria</taxon>
        <taxon>Bacillati</taxon>
        <taxon>Bacillota</taxon>
        <taxon>Bacilli</taxon>
        <taxon>Bacillales</taxon>
        <taxon>Bacillaceae</taxon>
        <taxon>Ornithinibacillus</taxon>
    </lineage>
</organism>
<dbReference type="GO" id="GO:0030435">
    <property type="term" value="P:sporulation resulting in formation of a cellular spore"/>
    <property type="evidence" value="ECO:0007669"/>
    <property type="project" value="InterPro"/>
</dbReference>
<dbReference type="Proteomes" id="UP000613512">
    <property type="component" value="Unassembled WGS sequence"/>
</dbReference>
<dbReference type="Pfam" id="PF09580">
    <property type="entry name" value="Spore_YhcN_YlaJ"/>
    <property type="match status" value="1"/>
</dbReference>
<feature type="chain" id="PRO_5037111126" evidence="2">
    <location>
        <begin position="23"/>
        <end position="209"/>
    </location>
</feature>
<reference evidence="3" key="1">
    <citation type="journal article" date="2014" name="Int. J. Syst. Evol. Microbiol.">
        <title>Complete genome sequence of Corynebacterium casei LMG S-19264T (=DSM 44701T), isolated from a smear-ripened cheese.</title>
        <authorList>
            <consortium name="US DOE Joint Genome Institute (JGI-PGF)"/>
            <person name="Walter F."/>
            <person name="Albersmeier A."/>
            <person name="Kalinowski J."/>
            <person name="Ruckert C."/>
        </authorList>
    </citation>
    <scope>NUCLEOTIDE SEQUENCE</scope>
    <source>
        <strain evidence="3">CGMCC 1.12408</strain>
    </source>
</reference>
<comment type="caution">
    <text evidence="3">The sequence shown here is derived from an EMBL/GenBank/DDBJ whole genome shotgun (WGS) entry which is preliminary data.</text>
</comment>
<dbReference type="AlphaFoldDB" id="A0A916W6T9"/>
<feature type="compositionally biased region" description="Polar residues" evidence="1">
    <location>
        <begin position="63"/>
        <end position="73"/>
    </location>
</feature>
<accession>A0A916W6T9</accession>
<evidence type="ECO:0000256" key="1">
    <source>
        <dbReference type="SAM" id="MobiDB-lite"/>
    </source>
</evidence>
<feature type="region of interest" description="Disordered" evidence="1">
    <location>
        <begin position="23"/>
        <end position="94"/>
    </location>
</feature>
<name>A0A916W6T9_9BACI</name>
<gene>
    <name evidence="3" type="primary">yhcN</name>
    <name evidence="3" type="ORF">GCM10008025_16020</name>
</gene>
<proteinExistence type="predicted"/>
<keyword evidence="3" id="KW-0449">Lipoprotein</keyword>
<dbReference type="InterPro" id="IPR014247">
    <property type="entry name" value="Spore_lipoprot_YhcN/YlaJ"/>
</dbReference>
<protein>
    <submittedName>
        <fullName evidence="3">Lipoprotein YhcN</fullName>
    </submittedName>
</protein>
<reference evidence="3" key="2">
    <citation type="submission" date="2020-09" db="EMBL/GenBank/DDBJ databases">
        <authorList>
            <person name="Sun Q."/>
            <person name="Zhou Y."/>
        </authorList>
    </citation>
    <scope>NUCLEOTIDE SEQUENCE</scope>
    <source>
        <strain evidence="3">CGMCC 1.12408</strain>
    </source>
</reference>
<evidence type="ECO:0000313" key="3">
    <source>
        <dbReference type="EMBL" id="GGA73088.1"/>
    </source>
</evidence>
<dbReference type="EMBL" id="BMEY01000007">
    <property type="protein sequence ID" value="GGA73088.1"/>
    <property type="molecule type" value="Genomic_DNA"/>
</dbReference>